<reference evidence="2 3" key="1">
    <citation type="journal article" date="2004" name="Nature">
        <title>Genome sequence of the ultrasmall unicellular red alga Cyanidioschyzon merolae 10D.</title>
        <authorList>
            <person name="Matsuzaki M."/>
            <person name="Misumi O."/>
            <person name="Shin-i T."/>
            <person name="Maruyama S."/>
            <person name="Takahara M."/>
            <person name="Miyagishima S."/>
            <person name="Mori T."/>
            <person name="Nishida K."/>
            <person name="Yagisawa F."/>
            <person name="Nishida K."/>
            <person name="Yoshida Y."/>
            <person name="Nishimura Y."/>
            <person name="Nakao S."/>
            <person name="Kobayashi T."/>
            <person name="Momoyama Y."/>
            <person name="Higashiyama T."/>
            <person name="Minoda A."/>
            <person name="Sano M."/>
            <person name="Nomoto H."/>
            <person name="Oishi K."/>
            <person name="Hayashi H."/>
            <person name="Ohta F."/>
            <person name="Nishizaka S."/>
            <person name="Haga S."/>
            <person name="Miura S."/>
            <person name="Morishita T."/>
            <person name="Kabeya Y."/>
            <person name="Terasawa K."/>
            <person name="Suzuki Y."/>
            <person name="Ishii Y."/>
            <person name="Asakawa S."/>
            <person name="Takano H."/>
            <person name="Ohta N."/>
            <person name="Kuroiwa H."/>
            <person name="Tanaka K."/>
            <person name="Shimizu N."/>
            <person name="Sugano S."/>
            <person name="Sato N."/>
            <person name="Nozaki H."/>
            <person name="Ogasawara N."/>
            <person name="Kohara Y."/>
            <person name="Kuroiwa T."/>
        </authorList>
    </citation>
    <scope>NUCLEOTIDE SEQUENCE [LARGE SCALE GENOMIC DNA]</scope>
    <source>
        <strain evidence="2 3">10D</strain>
    </source>
</reference>
<reference evidence="2 3" key="2">
    <citation type="journal article" date="2007" name="BMC Biol.">
        <title>A 100%-complete sequence reveals unusually simple genomic features in the hot-spring red alga Cyanidioschyzon merolae.</title>
        <authorList>
            <person name="Nozaki H."/>
            <person name="Takano H."/>
            <person name="Misumi O."/>
            <person name="Terasawa K."/>
            <person name="Matsuzaki M."/>
            <person name="Maruyama S."/>
            <person name="Nishida K."/>
            <person name="Yagisawa F."/>
            <person name="Yoshida Y."/>
            <person name="Fujiwara T."/>
            <person name="Takio S."/>
            <person name="Tamura K."/>
            <person name="Chung S.J."/>
            <person name="Nakamura S."/>
            <person name="Kuroiwa H."/>
            <person name="Tanaka K."/>
            <person name="Sato N."/>
            <person name="Kuroiwa T."/>
        </authorList>
    </citation>
    <scope>NUCLEOTIDE SEQUENCE [LARGE SCALE GENOMIC DNA]</scope>
    <source>
        <strain evidence="2 3">10D</strain>
    </source>
</reference>
<feature type="chain" id="PRO_5004017688" evidence="1">
    <location>
        <begin position="28"/>
        <end position="186"/>
    </location>
</feature>
<evidence type="ECO:0000256" key="1">
    <source>
        <dbReference type="SAM" id="SignalP"/>
    </source>
</evidence>
<dbReference type="Gramene" id="CMQ032CT">
    <property type="protein sequence ID" value="CMQ032CT"/>
    <property type="gene ID" value="CMQ032C"/>
</dbReference>
<evidence type="ECO:0000313" key="2">
    <source>
        <dbReference type="EMBL" id="BAM81966.1"/>
    </source>
</evidence>
<keyword evidence="1" id="KW-0732">Signal</keyword>
<protein>
    <submittedName>
        <fullName evidence="2">Uncharacterized protein</fullName>
    </submittedName>
</protein>
<dbReference type="Proteomes" id="UP000007014">
    <property type="component" value="Chromosome 17"/>
</dbReference>
<dbReference type="RefSeq" id="XP_005538002.1">
    <property type="nucleotide sequence ID" value="XM_005537945.1"/>
</dbReference>
<dbReference type="HOGENOM" id="CLU_1456430_0_0_1"/>
<sequence>MKHFSCVWSFMFMVACWASICFAGGAAEPSLRSARVTNAFTLPVEVRVTYGRYSASAQNASRQLTSATVVFPGDSAVFGEVFVQLREPAVVGALTGTGSSSCVQVTLPIDSVLACAFPSNDTNIPYTYPDSCASASAPYGAENQKRGNFLVLPATAGGSSGSAPVSVAYAGGEPAASALISETCSV</sequence>
<dbReference type="AlphaFoldDB" id="M1UVG2"/>
<organism evidence="2 3">
    <name type="scientific">Cyanidioschyzon merolae (strain NIES-3377 / 10D)</name>
    <name type="common">Unicellular red alga</name>
    <dbReference type="NCBI Taxonomy" id="280699"/>
    <lineage>
        <taxon>Eukaryota</taxon>
        <taxon>Rhodophyta</taxon>
        <taxon>Bangiophyceae</taxon>
        <taxon>Cyanidiales</taxon>
        <taxon>Cyanidiaceae</taxon>
        <taxon>Cyanidioschyzon</taxon>
    </lineage>
</organism>
<evidence type="ECO:0000313" key="3">
    <source>
        <dbReference type="Proteomes" id="UP000007014"/>
    </source>
</evidence>
<accession>M1UVG2</accession>
<feature type="signal peptide" evidence="1">
    <location>
        <begin position="1"/>
        <end position="27"/>
    </location>
</feature>
<gene>
    <name evidence="2" type="ORF">CYME_CMQ032C</name>
</gene>
<dbReference type="KEGG" id="cme:CYME_CMQ032C"/>
<dbReference type="EMBL" id="AP006499">
    <property type="protein sequence ID" value="BAM81966.1"/>
    <property type="molecule type" value="Genomic_DNA"/>
</dbReference>
<dbReference type="OrthoDB" id="10498138at2759"/>
<name>M1UVG2_CYAM1</name>
<dbReference type="PROSITE" id="PS51257">
    <property type="entry name" value="PROKAR_LIPOPROTEIN"/>
    <property type="match status" value="1"/>
</dbReference>
<keyword evidence="3" id="KW-1185">Reference proteome</keyword>
<proteinExistence type="predicted"/>
<dbReference type="GeneID" id="16996409"/>